<accession>A0A9P3WFG8</accession>
<sequence>MNENEQVQPEEIHEAIGLAATYLMNSRLPIKADNLVMVLRAQEVMATCSRQRSVLEATRQYLIQRRKKPL</sequence>
<name>A0A9P3WFG8_KLUIN</name>
<reference evidence="2 3" key="1">
    <citation type="submission" date="2017-02" db="EMBL/GenBank/DDBJ databases">
        <title>Draft genome sequence of a Kluyvera intermedia isolate from a patient with a pancreatic abscess.</title>
        <authorList>
            <person name="Thele R."/>
        </authorList>
    </citation>
    <scope>NUCLEOTIDE SEQUENCE [LARGE SCALE GENOMIC DNA]</scope>
    <source>
        <strain evidence="2 3">FOSA7093</strain>
    </source>
</reference>
<dbReference type="Proteomes" id="UP000192521">
    <property type="component" value="Unassembled WGS sequence"/>
</dbReference>
<evidence type="ECO:0000313" key="4">
    <source>
        <dbReference type="Proteomes" id="UP000867740"/>
    </source>
</evidence>
<dbReference type="RefSeq" id="WP_047371438.1">
    <property type="nucleotide sequence ID" value="NZ_CABMNU010000005.1"/>
</dbReference>
<reference evidence="1" key="3">
    <citation type="submission" date="2020-10" db="EMBL/GenBank/DDBJ databases">
        <authorList>
            <consortium name="NCBI Pathogen Detection Project"/>
        </authorList>
    </citation>
    <scope>NUCLEOTIDE SEQUENCE</scope>
    <source>
        <strain evidence="1">CAVp300</strain>
    </source>
</reference>
<dbReference type="OrthoDB" id="6614410at2"/>
<dbReference type="Proteomes" id="UP000867740">
    <property type="component" value="Unassembled WGS sequence"/>
</dbReference>
<evidence type="ECO:0000313" key="3">
    <source>
        <dbReference type="Proteomes" id="UP000192521"/>
    </source>
</evidence>
<gene>
    <name evidence="2" type="ORF">B2M27_06770</name>
    <name evidence="1" type="ORF">I8531_002299</name>
</gene>
<evidence type="ECO:0000313" key="1">
    <source>
        <dbReference type="EMBL" id="HAT3581994.1"/>
    </source>
</evidence>
<keyword evidence="3" id="KW-1185">Reference proteome</keyword>
<organism evidence="1 4">
    <name type="scientific">Kluyvera intermedia</name>
    <name type="common">Enterobacter intermedius</name>
    <dbReference type="NCBI Taxonomy" id="61648"/>
    <lineage>
        <taxon>Bacteria</taxon>
        <taxon>Pseudomonadati</taxon>
        <taxon>Pseudomonadota</taxon>
        <taxon>Gammaproteobacteria</taxon>
        <taxon>Enterobacterales</taxon>
        <taxon>Enterobacteriaceae</taxon>
        <taxon>Kluyvera</taxon>
    </lineage>
</organism>
<protein>
    <submittedName>
        <fullName evidence="1">Uncharacterized protein</fullName>
    </submittedName>
</protein>
<reference evidence="1" key="2">
    <citation type="journal article" date="2018" name="Genome Biol.">
        <title>SKESA: strategic k-mer extension for scrupulous assemblies.</title>
        <authorList>
            <person name="Souvorov A."/>
            <person name="Agarwala R."/>
            <person name="Lipman D.J."/>
        </authorList>
    </citation>
    <scope>NUCLEOTIDE SEQUENCE</scope>
    <source>
        <strain evidence="1">CAVp300</strain>
    </source>
</reference>
<comment type="caution">
    <text evidence="1">The sequence shown here is derived from an EMBL/GenBank/DDBJ whole genome shotgun (WGS) entry which is preliminary data.</text>
</comment>
<dbReference type="EMBL" id="MWPR01000007">
    <property type="protein sequence ID" value="ORJ51143.1"/>
    <property type="molecule type" value="Genomic_DNA"/>
</dbReference>
<dbReference type="EMBL" id="DACSUM010000015">
    <property type="protein sequence ID" value="HAT3581994.1"/>
    <property type="molecule type" value="Genomic_DNA"/>
</dbReference>
<dbReference type="AlphaFoldDB" id="A0A9P3WFG8"/>
<proteinExistence type="predicted"/>
<evidence type="ECO:0000313" key="2">
    <source>
        <dbReference type="EMBL" id="ORJ51143.1"/>
    </source>
</evidence>